<proteinExistence type="predicted"/>
<name>A0A0E9XP28_ANGAN</name>
<dbReference type="EMBL" id="GBXM01004977">
    <property type="protein sequence ID" value="JAI03601.1"/>
    <property type="molecule type" value="Transcribed_RNA"/>
</dbReference>
<reference evidence="1" key="1">
    <citation type="submission" date="2014-11" db="EMBL/GenBank/DDBJ databases">
        <authorList>
            <person name="Amaro Gonzalez C."/>
        </authorList>
    </citation>
    <scope>NUCLEOTIDE SEQUENCE</scope>
</reference>
<protein>
    <submittedName>
        <fullName evidence="1">Uncharacterized protein</fullName>
    </submittedName>
</protein>
<reference evidence="1" key="2">
    <citation type="journal article" date="2015" name="Fish Shellfish Immunol.">
        <title>Early steps in the European eel (Anguilla anguilla)-Vibrio vulnificus interaction in the gills: Role of the RtxA13 toxin.</title>
        <authorList>
            <person name="Callol A."/>
            <person name="Pajuelo D."/>
            <person name="Ebbesson L."/>
            <person name="Teles M."/>
            <person name="MacKenzie S."/>
            <person name="Amaro C."/>
        </authorList>
    </citation>
    <scope>NUCLEOTIDE SEQUENCE</scope>
</reference>
<accession>A0A0E9XP28</accession>
<evidence type="ECO:0000313" key="1">
    <source>
        <dbReference type="EMBL" id="JAI03601.1"/>
    </source>
</evidence>
<dbReference type="AlphaFoldDB" id="A0A0E9XP28"/>
<sequence>MDIRTWLCKKKQNTVETPAEASSSSSSNDIAEPELNLLAPPAADVTPAASTVRMLILAVISQWLESFINSIILRLVDLRSECSDSLNCARTLRCNTGFTTAVK</sequence>
<organism evidence="1">
    <name type="scientific">Anguilla anguilla</name>
    <name type="common">European freshwater eel</name>
    <name type="synonym">Muraena anguilla</name>
    <dbReference type="NCBI Taxonomy" id="7936"/>
    <lineage>
        <taxon>Eukaryota</taxon>
        <taxon>Metazoa</taxon>
        <taxon>Chordata</taxon>
        <taxon>Craniata</taxon>
        <taxon>Vertebrata</taxon>
        <taxon>Euteleostomi</taxon>
        <taxon>Actinopterygii</taxon>
        <taxon>Neopterygii</taxon>
        <taxon>Teleostei</taxon>
        <taxon>Anguilliformes</taxon>
        <taxon>Anguillidae</taxon>
        <taxon>Anguilla</taxon>
    </lineage>
</organism>